<organism evidence="8 9">
    <name type="scientific">Imtechella halotolerans K1</name>
    <dbReference type="NCBI Taxonomy" id="946077"/>
    <lineage>
        <taxon>Bacteria</taxon>
        <taxon>Pseudomonadati</taxon>
        <taxon>Bacteroidota</taxon>
        <taxon>Flavobacteriia</taxon>
        <taxon>Flavobacteriales</taxon>
        <taxon>Flavobacteriaceae</taxon>
        <taxon>Imtechella</taxon>
    </lineage>
</organism>
<dbReference type="PANTHER" id="PTHR36115">
    <property type="entry name" value="PROLINE-RICH ANTIGEN HOMOLOG-RELATED"/>
    <property type="match status" value="1"/>
</dbReference>
<keyword evidence="2" id="KW-1003">Cell membrane</keyword>
<feature type="transmembrane region" description="Helical" evidence="6">
    <location>
        <begin position="21"/>
        <end position="40"/>
    </location>
</feature>
<reference evidence="8 9" key="1">
    <citation type="journal article" date="2012" name="J. Bacteriol.">
        <title>Genome Sequence of the Halotolerant Bacterium Imtechella halotolerans K1T.</title>
        <authorList>
            <person name="Kumar S."/>
            <person name="Vikram S."/>
            <person name="Subramanian S."/>
            <person name="Raghava G.P."/>
            <person name="Pinnaka A.K."/>
        </authorList>
    </citation>
    <scope>NUCLEOTIDE SEQUENCE [LARGE SCALE GENOMIC DNA]</scope>
    <source>
        <strain evidence="8 9">K1</strain>
    </source>
</reference>
<dbReference type="EMBL" id="AJJU01000017">
    <property type="protein sequence ID" value="EID73878.1"/>
    <property type="molecule type" value="Genomic_DNA"/>
</dbReference>
<proteinExistence type="predicted"/>
<evidence type="ECO:0000256" key="3">
    <source>
        <dbReference type="ARBA" id="ARBA00022692"/>
    </source>
</evidence>
<name>I0WBW2_9FLAO</name>
<evidence type="ECO:0000256" key="5">
    <source>
        <dbReference type="ARBA" id="ARBA00023136"/>
    </source>
</evidence>
<evidence type="ECO:0000313" key="8">
    <source>
        <dbReference type="EMBL" id="EID73878.1"/>
    </source>
</evidence>
<keyword evidence="4 6" id="KW-1133">Transmembrane helix</keyword>
<comment type="caution">
    <text evidence="8">The sequence shown here is derived from an EMBL/GenBank/DDBJ whole genome shotgun (WGS) entry which is preliminary data.</text>
</comment>
<keyword evidence="9" id="KW-1185">Reference proteome</keyword>
<feature type="transmembrane region" description="Helical" evidence="6">
    <location>
        <begin position="147"/>
        <end position="169"/>
    </location>
</feature>
<keyword evidence="5 6" id="KW-0472">Membrane</keyword>
<dbReference type="PATRIC" id="fig|946077.3.peg.2005"/>
<dbReference type="RefSeq" id="WP_008240078.1">
    <property type="nucleotide sequence ID" value="NZ_AJJU01000017.1"/>
</dbReference>
<evidence type="ECO:0000313" key="9">
    <source>
        <dbReference type="Proteomes" id="UP000005938"/>
    </source>
</evidence>
<dbReference type="InterPro" id="IPR051791">
    <property type="entry name" value="Pra-immunoreactive"/>
</dbReference>
<evidence type="ECO:0000256" key="6">
    <source>
        <dbReference type="SAM" id="Phobius"/>
    </source>
</evidence>
<dbReference type="OrthoDB" id="9814143at2"/>
<evidence type="ECO:0000256" key="2">
    <source>
        <dbReference type="ARBA" id="ARBA00022475"/>
    </source>
</evidence>
<dbReference type="Pfam" id="PF06271">
    <property type="entry name" value="RDD"/>
    <property type="match status" value="1"/>
</dbReference>
<accession>I0WBW2</accession>
<dbReference type="STRING" id="946077.W5A_09945"/>
<dbReference type="eggNOG" id="COG1714">
    <property type="taxonomic scope" value="Bacteria"/>
</dbReference>
<dbReference type="AlphaFoldDB" id="I0WBW2"/>
<protein>
    <submittedName>
        <fullName evidence="8">RDD domain-containing protein</fullName>
    </submittedName>
</protein>
<dbReference type="InterPro" id="IPR010432">
    <property type="entry name" value="RDD"/>
</dbReference>
<feature type="domain" description="RDD" evidence="7">
    <location>
        <begin position="15"/>
        <end position="134"/>
    </location>
</feature>
<evidence type="ECO:0000259" key="7">
    <source>
        <dbReference type="Pfam" id="PF06271"/>
    </source>
</evidence>
<feature type="transmembrane region" description="Helical" evidence="6">
    <location>
        <begin position="103"/>
        <end position="122"/>
    </location>
</feature>
<sequence>MTEIKESQYHLSSRKRRIIAFLIDHFIVTFLMVVAVFLMLGPNFMDTDNVGNLTSKIGPTVLLGFLVYFAKDSIKGISPGKWIMGIMVRDEHNLDQVPSIGTLLIRNLFLLIWPIECIVLVFSKEKKRLGDRIGKTVVVKNPVRSSLYLRISVLAVMGISYFFFIFLFVGNTVKNSEVYKLAISEIEVNEEIQIETGGIKGYGMIPKGTVRITDHVGEANLSIKVLGNQKDLDVGVYLRKEPNENWRLIELNK</sequence>
<dbReference type="GO" id="GO:0005886">
    <property type="term" value="C:plasma membrane"/>
    <property type="evidence" value="ECO:0007669"/>
    <property type="project" value="UniProtKB-SubCell"/>
</dbReference>
<comment type="subcellular location">
    <subcellularLocation>
        <location evidence="1">Cell membrane</location>
        <topology evidence="1">Multi-pass membrane protein</topology>
    </subcellularLocation>
</comment>
<gene>
    <name evidence="8" type="ORF">W5A_09945</name>
</gene>
<dbReference type="Proteomes" id="UP000005938">
    <property type="component" value="Unassembled WGS sequence"/>
</dbReference>
<keyword evidence="3 6" id="KW-0812">Transmembrane</keyword>
<evidence type="ECO:0000256" key="1">
    <source>
        <dbReference type="ARBA" id="ARBA00004651"/>
    </source>
</evidence>
<evidence type="ECO:0000256" key="4">
    <source>
        <dbReference type="ARBA" id="ARBA00022989"/>
    </source>
</evidence>